<name>A0A9D1P373_9FIRM</name>
<dbReference type="PANTHER" id="PTHR32196:SF21">
    <property type="entry name" value="ABC TRANSPORTER PERMEASE PROTEIN YPHD-RELATED"/>
    <property type="match status" value="1"/>
</dbReference>
<accession>A0A9D1P373</accession>
<dbReference type="GO" id="GO:0005886">
    <property type="term" value="C:plasma membrane"/>
    <property type="evidence" value="ECO:0007669"/>
    <property type="project" value="UniProtKB-SubCell"/>
</dbReference>
<protein>
    <submittedName>
        <fullName evidence="9">ABC transporter permease</fullName>
    </submittedName>
</protein>
<organism evidence="9 10">
    <name type="scientific">Candidatus Scatomonas pullistercoris</name>
    <dbReference type="NCBI Taxonomy" id="2840920"/>
    <lineage>
        <taxon>Bacteria</taxon>
        <taxon>Bacillati</taxon>
        <taxon>Bacillota</taxon>
        <taxon>Clostridia</taxon>
        <taxon>Lachnospirales</taxon>
        <taxon>Lachnospiraceae</taxon>
        <taxon>Lachnospiraceae incertae sedis</taxon>
        <taxon>Candidatus Scatomonas</taxon>
    </lineage>
</organism>
<dbReference type="CDD" id="cd06579">
    <property type="entry name" value="TM_PBP1_transp_AraH_like"/>
    <property type="match status" value="1"/>
</dbReference>
<evidence type="ECO:0000256" key="1">
    <source>
        <dbReference type="ARBA" id="ARBA00004651"/>
    </source>
</evidence>
<evidence type="ECO:0000256" key="3">
    <source>
        <dbReference type="ARBA" id="ARBA00022475"/>
    </source>
</evidence>
<evidence type="ECO:0000313" key="9">
    <source>
        <dbReference type="EMBL" id="HIV24803.1"/>
    </source>
</evidence>
<keyword evidence="5 8" id="KW-0812">Transmembrane</keyword>
<dbReference type="EMBL" id="DVOO01000011">
    <property type="protein sequence ID" value="HIV24803.1"/>
    <property type="molecule type" value="Genomic_DNA"/>
</dbReference>
<evidence type="ECO:0000256" key="7">
    <source>
        <dbReference type="ARBA" id="ARBA00023136"/>
    </source>
</evidence>
<evidence type="ECO:0000256" key="2">
    <source>
        <dbReference type="ARBA" id="ARBA00022448"/>
    </source>
</evidence>
<dbReference type="PANTHER" id="PTHR32196">
    <property type="entry name" value="ABC TRANSPORTER PERMEASE PROTEIN YPHD-RELATED-RELATED"/>
    <property type="match status" value="1"/>
</dbReference>
<keyword evidence="2" id="KW-0813">Transport</keyword>
<comment type="subcellular location">
    <subcellularLocation>
        <location evidence="1">Cell membrane</location>
        <topology evidence="1">Multi-pass membrane protein</topology>
    </subcellularLocation>
</comment>
<evidence type="ECO:0000256" key="8">
    <source>
        <dbReference type="SAM" id="Phobius"/>
    </source>
</evidence>
<gene>
    <name evidence="9" type="ORF">IAB71_03300</name>
</gene>
<proteinExistence type="predicted"/>
<feature type="transmembrane region" description="Helical" evidence="8">
    <location>
        <begin position="36"/>
        <end position="58"/>
    </location>
</feature>
<dbReference type="GO" id="GO:0022857">
    <property type="term" value="F:transmembrane transporter activity"/>
    <property type="evidence" value="ECO:0007669"/>
    <property type="project" value="InterPro"/>
</dbReference>
<feature type="transmembrane region" description="Helical" evidence="8">
    <location>
        <begin position="231"/>
        <end position="250"/>
    </location>
</feature>
<feature type="transmembrane region" description="Helical" evidence="8">
    <location>
        <begin position="70"/>
        <end position="90"/>
    </location>
</feature>
<evidence type="ECO:0000256" key="6">
    <source>
        <dbReference type="ARBA" id="ARBA00022989"/>
    </source>
</evidence>
<keyword evidence="7 8" id="KW-0472">Membrane</keyword>
<evidence type="ECO:0000256" key="5">
    <source>
        <dbReference type="ARBA" id="ARBA00022692"/>
    </source>
</evidence>
<feature type="transmembrane region" description="Helical" evidence="8">
    <location>
        <begin position="12"/>
        <end position="30"/>
    </location>
</feature>
<keyword evidence="6 8" id="KW-1133">Transmembrane helix</keyword>
<evidence type="ECO:0000313" key="10">
    <source>
        <dbReference type="Proteomes" id="UP000824169"/>
    </source>
</evidence>
<dbReference type="AlphaFoldDB" id="A0A9D1P373"/>
<reference evidence="9" key="2">
    <citation type="journal article" date="2021" name="PeerJ">
        <title>Extensive microbial diversity within the chicken gut microbiome revealed by metagenomics and culture.</title>
        <authorList>
            <person name="Gilroy R."/>
            <person name="Ravi A."/>
            <person name="Getino M."/>
            <person name="Pursley I."/>
            <person name="Horton D.L."/>
            <person name="Alikhan N.F."/>
            <person name="Baker D."/>
            <person name="Gharbi K."/>
            <person name="Hall N."/>
            <person name="Watson M."/>
            <person name="Adriaenssens E.M."/>
            <person name="Foster-Nyarko E."/>
            <person name="Jarju S."/>
            <person name="Secka A."/>
            <person name="Antonio M."/>
            <person name="Oren A."/>
            <person name="Chaudhuri R.R."/>
            <person name="La Ragione R."/>
            <person name="Hildebrand F."/>
            <person name="Pallen M.J."/>
        </authorList>
    </citation>
    <scope>NUCLEOTIDE SEQUENCE</scope>
    <source>
        <strain evidence="9">CHK188-20938</strain>
    </source>
</reference>
<reference evidence="9" key="1">
    <citation type="submission" date="2020-10" db="EMBL/GenBank/DDBJ databases">
        <authorList>
            <person name="Gilroy R."/>
        </authorList>
    </citation>
    <scope>NUCLEOTIDE SEQUENCE</scope>
    <source>
        <strain evidence="9">CHK188-20938</strain>
    </source>
</reference>
<keyword evidence="4" id="KW-0997">Cell inner membrane</keyword>
<evidence type="ECO:0000256" key="4">
    <source>
        <dbReference type="ARBA" id="ARBA00022519"/>
    </source>
</evidence>
<comment type="caution">
    <text evidence="9">The sequence shown here is derived from an EMBL/GenBank/DDBJ whole genome shotgun (WGS) entry which is preliminary data.</text>
</comment>
<feature type="transmembrane region" description="Helical" evidence="8">
    <location>
        <begin position="309"/>
        <end position="329"/>
    </location>
</feature>
<keyword evidence="3" id="KW-1003">Cell membrane</keyword>
<sequence length="334" mass="35346">MQTTSRSKAKILVDWAAVVILIASIIIFTAMRGTAFFSVANAINILRAMSTVTIFALAATVSMAPDGFDMAAGTLGSFCAYVFASLFLWFNMPLWLAIVLTIVFAMVMYLLNMFLILVCKVPDMLATCALQFVHQGLGLAFTGGGAISAGMSTAGWAAALKGGDSTPLRSGWTEASQNIGKSPYIIIIMLICVAVCFILLERTKYGRYLYAMGGNKTAAKLSGINVKKMRFMAGMFAAAFIAIGGIVVCSRNSAAQVNGSDSYLMTSLAAVFIGRSIGGREKYNAIGTAIGALLISTLENGMTMCGVPYYILPAMKGAVLCLALIAAYITTKED</sequence>
<dbReference type="Proteomes" id="UP000824169">
    <property type="component" value="Unassembled WGS sequence"/>
</dbReference>
<feature type="transmembrane region" description="Helical" evidence="8">
    <location>
        <begin position="179"/>
        <end position="200"/>
    </location>
</feature>
<dbReference type="InterPro" id="IPR001851">
    <property type="entry name" value="ABC_transp_permease"/>
</dbReference>
<feature type="transmembrane region" description="Helical" evidence="8">
    <location>
        <begin position="139"/>
        <end position="159"/>
    </location>
</feature>
<feature type="transmembrane region" description="Helical" evidence="8">
    <location>
        <begin position="96"/>
        <end position="118"/>
    </location>
</feature>
<dbReference type="Pfam" id="PF02653">
    <property type="entry name" value="BPD_transp_2"/>
    <property type="match status" value="1"/>
</dbReference>